<evidence type="ECO:0000313" key="1">
    <source>
        <dbReference type="EMBL" id="KAJ9656277.1"/>
    </source>
</evidence>
<comment type="caution">
    <text evidence="1">The sequence shown here is derived from an EMBL/GenBank/DDBJ whole genome shotgun (WGS) entry which is preliminary data.</text>
</comment>
<protein>
    <submittedName>
        <fullName evidence="1">Uncharacterized protein</fullName>
    </submittedName>
</protein>
<accession>A0ACC3A6W3</accession>
<gene>
    <name evidence="1" type="ORF">H2198_005052</name>
</gene>
<reference evidence="1" key="1">
    <citation type="submission" date="2022-10" db="EMBL/GenBank/DDBJ databases">
        <title>Culturing micro-colonial fungi from biological soil crusts in the Mojave desert and describing Neophaeococcomyces mojavensis, and introducing the new genera and species Taxawa tesnikishii.</title>
        <authorList>
            <person name="Kurbessoian T."/>
            <person name="Stajich J.E."/>
        </authorList>
    </citation>
    <scope>NUCLEOTIDE SEQUENCE</scope>
    <source>
        <strain evidence="1">JES_112</strain>
    </source>
</reference>
<sequence length="539" mass="62210">MEQNSFVRQHFNLSNVFTTLLIYLVVSVLISFWRAPRYPTSIPWVGHGKGWRAAFKNIFGAFANCQKWVNEGYRKYSKNGQPFVLPSTLGSPAEVIIPRSQMQWMLDLPDSVLSTSAAHYDLLAGDYNFVEPIILQDPYHEHVIHRNLARNLNSLIPDLNDEICRDVDELFGMQQEWRSFNLLDFFMKLIPKTTNHMLVGEPLCRNQDYLDNVLSFTNDVIRGFLLFSLTPKVLHLVIGAIHSLGPKYHAWRTAKHSLPVIRNRLDDIKKKDAGDAEYKDWEEPNDFITWSIRTAMVEGRSDEYEPRRIALRIMPVNFASIHTTSMTGQAALLDILSSDPGVLEQLREEAQRVYREEGNQWTKQGLARMYKMDSAIRESQRYSVLAMTFVQRKVIDKAGVTGPDGTYFAHGTLLACPWASVSVDEELHEQPDNYDAFRYSRKREAYEAKPAEERDQAEGLRLKQTALVTTSDKHLPFSHGRHACPGRFFVSHELKILFAYLFLNYDIKHLDERPKSFWIGRNIVLPFQASIELRRRGKV</sequence>
<organism evidence="1 2">
    <name type="scientific">Neophaeococcomyces mojaviensis</name>
    <dbReference type="NCBI Taxonomy" id="3383035"/>
    <lineage>
        <taxon>Eukaryota</taxon>
        <taxon>Fungi</taxon>
        <taxon>Dikarya</taxon>
        <taxon>Ascomycota</taxon>
        <taxon>Pezizomycotina</taxon>
        <taxon>Eurotiomycetes</taxon>
        <taxon>Chaetothyriomycetidae</taxon>
        <taxon>Chaetothyriales</taxon>
        <taxon>Chaetothyriales incertae sedis</taxon>
        <taxon>Neophaeococcomyces</taxon>
    </lineage>
</organism>
<dbReference type="Proteomes" id="UP001172386">
    <property type="component" value="Unassembled WGS sequence"/>
</dbReference>
<evidence type="ECO:0000313" key="2">
    <source>
        <dbReference type="Proteomes" id="UP001172386"/>
    </source>
</evidence>
<proteinExistence type="predicted"/>
<dbReference type="EMBL" id="JAPDRQ010000080">
    <property type="protein sequence ID" value="KAJ9656277.1"/>
    <property type="molecule type" value="Genomic_DNA"/>
</dbReference>
<name>A0ACC3A6W3_9EURO</name>
<keyword evidence="2" id="KW-1185">Reference proteome</keyword>